<comment type="caution">
    <text evidence="1">The sequence shown here is derived from an EMBL/GenBank/DDBJ whole genome shotgun (WGS) entry which is preliminary data.</text>
</comment>
<accession>A0A8X7BGM6</accession>
<keyword evidence="2" id="KW-1185">Reference proteome</keyword>
<sequence length="68" mass="7692">MVREDRPLSIIARRNRGAAASQLSRYLYAATGTRVSRVTVSKILHERGLLPEDLLFASPLRLRTRESV</sequence>
<protein>
    <recommendedName>
        <fullName evidence="3">Transposase</fullName>
    </recommendedName>
</protein>
<dbReference type="AlphaFoldDB" id="A0A8X7BGM6"/>
<evidence type="ECO:0008006" key="3">
    <source>
        <dbReference type="Google" id="ProtNLM"/>
    </source>
</evidence>
<evidence type="ECO:0000313" key="2">
    <source>
        <dbReference type="Proteomes" id="UP000887159"/>
    </source>
</evidence>
<reference evidence="1" key="1">
    <citation type="submission" date="2020-08" db="EMBL/GenBank/DDBJ databases">
        <title>Multicomponent nature underlies the extraordinary mechanical properties of spider dragline silk.</title>
        <authorList>
            <person name="Kono N."/>
            <person name="Nakamura H."/>
            <person name="Mori M."/>
            <person name="Yoshida Y."/>
            <person name="Ohtoshi R."/>
            <person name="Malay A.D."/>
            <person name="Moran D.A.P."/>
            <person name="Tomita M."/>
            <person name="Numata K."/>
            <person name="Arakawa K."/>
        </authorList>
    </citation>
    <scope>NUCLEOTIDE SEQUENCE</scope>
</reference>
<evidence type="ECO:0000313" key="1">
    <source>
        <dbReference type="EMBL" id="GFY30961.1"/>
    </source>
</evidence>
<proteinExistence type="predicted"/>
<organism evidence="1 2">
    <name type="scientific">Trichonephila clavipes</name>
    <name type="common">Golden silk orbweaver</name>
    <name type="synonym">Nephila clavipes</name>
    <dbReference type="NCBI Taxonomy" id="2585209"/>
    <lineage>
        <taxon>Eukaryota</taxon>
        <taxon>Metazoa</taxon>
        <taxon>Ecdysozoa</taxon>
        <taxon>Arthropoda</taxon>
        <taxon>Chelicerata</taxon>
        <taxon>Arachnida</taxon>
        <taxon>Araneae</taxon>
        <taxon>Araneomorphae</taxon>
        <taxon>Entelegynae</taxon>
        <taxon>Araneoidea</taxon>
        <taxon>Nephilidae</taxon>
        <taxon>Trichonephila</taxon>
    </lineage>
</organism>
<name>A0A8X7BGM6_TRICX</name>
<gene>
    <name evidence="1" type="ORF">TNCV_1629341</name>
</gene>
<dbReference type="Proteomes" id="UP000887159">
    <property type="component" value="Unassembled WGS sequence"/>
</dbReference>
<dbReference type="EMBL" id="BMAU01021395">
    <property type="protein sequence ID" value="GFY30961.1"/>
    <property type="molecule type" value="Genomic_DNA"/>
</dbReference>